<gene>
    <name evidence="2" type="ORF">J2W94_001826</name>
</gene>
<reference evidence="2 3" key="1">
    <citation type="submission" date="2023-07" db="EMBL/GenBank/DDBJ databases">
        <title>Sorghum-associated microbial communities from plants grown in Nebraska, USA.</title>
        <authorList>
            <person name="Schachtman D."/>
        </authorList>
    </citation>
    <scope>NUCLEOTIDE SEQUENCE [LARGE SCALE GENOMIC DNA]</scope>
    <source>
        <strain evidence="2 3">BE107</strain>
    </source>
</reference>
<proteinExistence type="predicted"/>
<keyword evidence="3" id="KW-1185">Reference proteome</keyword>
<dbReference type="RefSeq" id="WP_310092421.1">
    <property type="nucleotide sequence ID" value="NZ_JAVDTT010000002.1"/>
</dbReference>
<keyword evidence="1" id="KW-0732">Signal</keyword>
<feature type="signal peptide" evidence="1">
    <location>
        <begin position="1"/>
        <end position="26"/>
    </location>
</feature>
<dbReference type="EMBL" id="JAVDTT010000002">
    <property type="protein sequence ID" value="MDR6841541.1"/>
    <property type="molecule type" value="Genomic_DNA"/>
</dbReference>
<evidence type="ECO:0000313" key="2">
    <source>
        <dbReference type="EMBL" id="MDR6841541.1"/>
    </source>
</evidence>
<dbReference type="Proteomes" id="UP001254759">
    <property type="component" value="Unassembled WGS sequence"/>
</dbReference>
<organism evidence="2 3">
    <name type="scientific">Pseudoxanthomonas sacheonensis</name>
    <dbReference type="NCBI Taxonomy" id="443615"/>
    <lineage>
        <taxon>Bacteria</taxon>
        <taxon>Pseudomonadati</taxon>
        <taxon>Pseudomonadota</taxon>
        <taxon>Gammaproteobacteria</taxon>
        <taxon>Lysobacterales</taxon>
        <taxon>Lysobacteraceae</taxon>
        <taxon>Pseudoxanthomonas</taxon>
    </lineage>
</organism>
<protein>
    <submittedName>
        <fullName evidence="2">Uncharacterized protein</fullName>
    </submittedName>
</protein>
<comment type="caution">
    <text evidence="2">The sequence shown here is derived from an EMBL/GenBank/DDBJ whole genome shotgun (WGS) entry which is preliminary data.</text>
</comment>
<name>A0ABU1RRY1_9GAMM</name>
<evidence type="ECO:0000256" key="1">
    <source>
        <dbReference type="SAM" id="SignalP"/>
    </source>
</evidence>
<sequence length="124" mass="13762">MTNKLHKYFFLMLCSPCLLMGNVAFATAKASDTHASNEAIANAYKSAIDQFINELKLRVNEGTKTTGTFMGSFENYRSEVRKDDEGFCIVFSPRDFEGGPVFGGSISYCFDDTGTALKRVSKNR</sequence>
<evidence type="ECO:0000313" key="3">
    <source>
        <dbReference type="Proteomes" id="UP001254759"/>
    </source>
</evidence>
<feature type="chain" id="PRO_5045842824" evidence="1">
    <location>
        <begin position="27"/>
        <end position="124"/>
    </location>
</feature>
<accession>A0ABU1RRY1</accession>